<dbReference type="InterPro" id="IPR043502">
    <property type="entry name" value="DNA/RNA_pol_sf"/>
</dbReference>
<reference evidence="2 3" key="1">
    <citation type="submission" date="2020-08" db="EMBL/GenBank/DDBJ databases">
        <title>Genome sequence of Leucobacter denitrificans KACC 14055T.</title>
        <authorList>
            <person name="Hyun D.-W."/>
            <person name="Bae J.-W."/>
        </authorList>
    </citation>
    <scope>NUCLEOTIDE SEQUENCE [LARGE SCALE GENOMIC DNA]</scope>
    <source>
        <strain evidence="2 3">KACC 14055</strain>
    </source>
</reference>
<protein>
    <submittedName>
        <fullName evidence="2">DNA polymerase Y family protein</fullName>
    </submittedName>
</protein>
<dbReference type="KEGG" id="ldn:H9L06_00465"/>
<keyword evidence="1" id="KW-0227">DNA damage</keyword>
<dbReference type="Proteomes" id="UP000515934">
    <property type="component" value="Chromosome"/>
</dbReference>
<organism evidence="2 3">
    <name type="scientific">Leucobacter denitrificans</name>
    <dbReference type="NCBI Taxonomy" id="683042"/>
    <lineage>
        <taxon>Bacteria</taxon>
        <taxon>Bacillati</taxon>
        <taxon>Actinomycetota</taxon>
        <taxon>Actinomycetes</taxon>
        <taxon>Micrococcales</taxon>
        <taxon>Microbacteriaceae</taxon>
        <taxon>Leucobacter</taxon>
    </lineage>
</organism>
<evidence type="ECO:0000256" key="1">
    <source>
        <dbReference type="ARBA" id="ARBA00022763"/>
    </source>
</evidence>
<dbReference type="PANTHER" id="PTHR35369:SF2">
    <property type="entry name" value="BLR3025 PROTEIN"/>
    <property type="match status" value="1"/>
</dbReference>
<sequence length="472" mass="51335">MPSERVIVLQIPEWEEETRDFTHLLAQLTELVPQIETLRPGLVAMRARGPARYYGGEAEAATALLQVAHAAGSIEARVGIADSRFAALQAAALHVSDLGGNALTIPDPSSDVRIIEPGRSASFLSRLPVSSGVDERLGALLPGLGIYTLGAFAALPEDAVRARFGPAGVLAHRHARGLDAEHGEEIRPQQPTSNLDTELHFEPPLTSTEQLAFACSPLAEQLYASLSEEHLVCTTLRITLTDDIEVKHEREWTHPRFFTPSDIVARIRWQAGSLESGTGERTGAGVAVVHLSPIRIDRAASHEPGLWTSGPDERIHHHLSRAQGLLGPSGVGTTVLAGGRLLRDRQLFVPWGVAAHGARPPGPWPGSLPFSQPSLVFSSPLRAQLLGAAGTTIGIDEDDLLTENPHSLSVEHSKIPGQVQSWSKPWPIRERWWEGRPDRFRLQVELTGGTAWLLLGQTRDTLIHWFAEGQYD</sequence>
<proteinExistence type="predicted"/>
<dbReference type="EMBL" id="CP060716">
    <property type="protein sequence ID" value="QNN62904.1"/>
    <property type="molecule type" value="Genomic_DNA"/>
</dbReference>
<keyword evidence="3" id="KW-1185">Reference proteome</keyword>
<gene>
    <name evidence="2" type="ORF">H9L06_00465</name>
</gene>
<dbReference type="GO" id="GO:0006281">
    <property type="term" value="P:DNA repair"/>
    <property type="evidence" value="ECO:0007669"/>
    <property type="project" value="TreeGrafter"/>
</dbReference>
<evidence type="ECO:0000313" key="2">
    <source>
        <dbReference type="EMBL" id="QNN62904.1"/>
    </source>
</evidence>
<accession>A0A7G9S4X9</accession>
<evidence type="ECO:0000313" key="3">
    <source>
        <dbReference type="Proteomes" id="UP000515934"/>
    </source>
</evidence>
<dbReference type="AlphaFoldDB" id="A0A7G9S4X9"/>
<dbReference type="SUPFAM" id="SSF56672">
    <property type="entry name" value="DNA/RNA polymerases"/>
    <property type="match status" value="1"/>
</dbReference>
<dbReference type="PANTHER" id="PTHR35369">
    <property type="entry name" value="BLR3025 PROTEIN-RELATED"/>
    <property type="match status" value="1"/>
</dbReference>
<name>A0A7G9S4X9_9MICO</name>
<dbReference type="RefSeq" id="WP_187555374.1">
    <property type="nucleotide sequence ID" value="NZ_CP060716.1"/>
</dbReference>
<dbReference type="InterPro" id="IPR050356">
    <property type="entry name" value="SulA_CellDiv_inhibitor"/>
</dbReference>